<dbReference type="Ensembl" id="ENSSORT00005019379.1">
    <property type="protein sequence ID" value="ENSSORP00005018828.1"/>
    <property type="gene ID" value="ENSSORG00005009265.1"/>
</dbReference>
<dbReference type="InterPro" id="IPR003599">
    <property type="entry name" value="Ig_sub"/>
</dbReference>
<dbReference type="GO" id="GO:0016020">
    <property type="term" value="C:membrane"/>
    <property type="evidence" value="ECO:0007669"/>
    <property type="project" value="UniProtKB-SubCell"/>
</dbReference>
<evidence type="ECO:0000313" key="9">
    <source>
        <dbReference type="Ensembl" id="ENSSORP00005018828.1"/>
    </source>
</evidence>
<dbReference type="InterPro" id="IPR051117">
    <property type="entry name" value="TRG_var/const_region"/>
</dbReference>
<keyword evidence="4 7" id="KW-0472">Membrane</keyword>
<keyword evidence="2 7" id="KW-0812">Transmembrane</keyword>
<evidence type="ECO:0000313" key="10">
    <source>
        <dbReference type="Proteomes" id="UP000472271"/>
    </source>
</evidence>
<keyword evidence="10" id="KW-1185">Reference proteome</keyword>
<evidence type="ECO:0000256" key="1">
    <source>
        <dbReference type="ARBA" id="ARBA00004370"/>
    </source>
</evidence>
<reference evidence="9" key="2">
    <citation type="submission" date="2025-08" db="UniProtKB">
        <authorList>
            <consortium name="Ensembl"/>
        </authorList>
    </citation>
    <scope>IDENTIFICATION</scope>
</reference>
<dbReference type="PROSITE" id="PS50835">
    <property type="entry name" value="IG_LIKE"/>
    <property type="match status" value="1"/>
</dbReference>
<dbReference type="Pfam" id="PF07686">
    <property type="entry name" value="V-set"/>
    <property type="match status" value="1"/>
</dbReference>
<dbReference type="Proteomes" id="UP000472271">
    <property type="component" value="Chromosome 10"/>
</dbReference>
<dbReference type="AlphaFoldDB" id="A0A672ZR09"/>
<keyword evidence="6" id="KW-0393">Immunoglobulin domain</keyword>
<dbReference type="CDD" id="cd00099">
    <property type="entry name" value="IgV"/>
    <property type="match status" value="1"/>
</dbReference>
<organism evidence="9 10">
    <name type="scientific">Sphaeramia orbicularis</name>
    <name type="common">orbiculate cardinalfish</name>
    <dbReference type="NCBI Taxonomy" id="375764"/>
    <lineage>
        <taxon>Eukaryota</taxon>
        <taxon>Metazoa</taxon>
        <taxon>Chordata</taxon>
        <taxon>Craniata</taxon>
        <taxon>Vertebrata</taxon>
        <taxon>Euteleostomi</taxon>
        <taxon>Actinopterygii</taxon>
        <taxon>Neopterygii</taxon>
        <taxon>Teleostei</taxon>
        <taxon>Neoteleostei</taxon>
        <taxon>Acanthomorphata</taxon>
        <taxon>Gobiaria</taxon>
        <taxon>Kurtiformes</taxon>
        <taxon>Apogonoidei</taxon>
        <taxon>Apogonidae</taxon>
        <taxon>Apogoninae</taxon>
        <taxon>Sphaeramia</taxon>
    </lineage>
</organism>
<reference evidence="9" key="1">
    <citation type="submission" date="2019-06" db="EMBL/GenBank/DDBJ databases">
        <authorList>
            <consortium name="Wellcome Sanger Institute Data Sharing"/>
        </authorList>
    </citation>
    <scope>NUCLEOTIDE SEQUENCE [LARGE SCALE GENOMIC DNA]</scope>
</reference>
<evidence type="ECO:0000256" key="5">
    <source>
        <dbReference type="ARBA" id="ARBA00023170"/>
    </source>
</evidence>
<dbReference type="InterPro" id="IPR007110">
    <property type="entry name" value="Ig-like_dom"/>
</dbReference>
<reference evidence="9" key="3">
    <citation type="submission" date="2025-09" db="UniProtKB">
        <authorList>
            <consortium name="Ensembl"/>
        </authorList>
    </citation>
    <scope>IDENTIFICATION</scope>
</reference>
<dbReference type="PANTHER" id="PTHR19256">
    <property type="entry name" value="T-CELL RECEPTOR GAMMA CHAIN"/>
    <property type="match status" value="1"/>
</dbReference>
<accession>A0A672ZR09</accession>
<dbReference type="SUPFAM" id="SSF48726">
    <property type="entry name" value="Immunoglobulin"/>
    <property type="match status" value="1"/>
</dbReference>
<dbReference type="InterPro" id="IPR036179">
    <property type="entry name" value="Ig-like_dom_sf"/>
</dbReference>
<protein>
    <recommendedName>
        <fullName evidence="8">Ig-like domain-containing protein</fullName>
    </recommendedName>
</protein>
<keyword evidence="3 7" id="KW-1133">Transmembrane helix</keyword>
<dbReference type="PANTHER" id="PTHR19256:SF65">
    <property type="entry name" value="T CELL RECEPTOR GAMMA CONSTANT 1-RELATED"/>
    <property type="match status" value="1"/>
</dbReference>
<dbReference type="InParanoid" id="A0A672ZR09"/>
<evidence type="ECO:0000256" key="6">
    <source>
        <dbReference type="ARBA" id="ARBA00023319"/>
    </source>
</evidence>
<evidence type="ECO:0000256" key="4">
    <source>
        <dbReference type="ARBA" id="ARBA00023136"/>
    </source>
</evidence>
<dbReference type="SMART" id="SM00409">
    <property type="entry name" value="IG"/>
    <property type="match status" value="1"/>
</dbReference>
<feature type="transmembrane region" description="Helical" evidence="7">
    <location>
        <begin position="12"/>
        <end position="36"/>
    </location>
</feature>
<sequence>LQTILSLSVVMFTLTFIHLMFTLTFIHCFINCMFLFNVDTTIPVINVQPGEPATFTCALLDQAFTSQTVQWFKQSVGDTMKFIVLVEKNIEPQYSPDFPESRIAVHIDEKFCKLTILRTNPEDEGMYHCGINSFIMNTWSGTYLLLKGKYGTFSQ</sequence>
<comment type="subcellular location">
    <subcellularLocation>
        <location evidence="1">Membrane</location>
    </subcellularLocation>
</comment>
<evidence type="ECO:0000259" key="8">
    <source>
        <dbReference type="PROSITE" id="PS50835"/>
    </source>
</evidence>
<dbReference type="InterPro" id="IPR013106">
    <property type="entry name" value="Ig_V-set"/>
</dbReference>
<dbReference type="InterPro" id="IPR013783">
    <property type="entry name" value="Ig-like_fold"/>
</dbReference>
<name>A0A672ZR09_9TELE</name>
<dbReference type="Gene3D" id="2.60.40.10">
    <property type="entry name" value="Immunoglobulins"/>
    <property type="match status" value="1"/>
</dbReference>
<feature type="domain" description="Ig-like" evidence="8">
    <location>
        <begin position="40"/>
        <end position="129"/>
    </location>
</feature>
<proteinExistence type="predicted"/>
<evidence type="ECO:0000256" key="3">
    <source>
        <dbReference type="ARBA" id="ARBA00022989"/>
    </source>
</evidence>
<keyword evidence="5" id="KW-0675">Receptor</keyword>
<evidence type="ECO:0000256" key="7">
    <source>
        <dbReference type="SAM" id="Phobius"/>
    </source>
</evidence>
<evidence type="ECO:0000256" key="2">
    <source>
        <dbReference type="ARBA" id="ARBA00022692"/>
    </source>
</evidence>